<protein>
    <recommendedName>
        <fullName evidence="4">Ig-like domain-containing protein</fullName>
    </recommendedName>
</protein>
<evidence type="ECO:0000256" key="1">
    <source>
        <dbReference type="SAM" id="SignalP"/>
    </source>
</evidence>
<dbReference type="Proteomes" id="UP000092574">
    <property type="component" value="Chromosome"/>
</dbReference>
<proteinExistence type="predicted"/>
<keyword evidence="1" id="KW-0732">Signal</keyword>
<gene>
    <name evidence="2" type="ORF">A4V09_08470</name>
</gene>
<evidence type="ECO:0000313" key="2">
    <source>
        <dbReference type="EMBL" id="ANU75795.1"/>
    </source>
</evidence>
<keyword evidence="3" id="KW-1185">Reference proteome</keyword>
<feature type="chain" id="PRO_5008887828" description="Ig-like domain-containing protein" evidence="1">
    <location>
        <begin position="27"/>
        <end position="157"/>
    </location>
</feature>
<dbReference type="STRING" id="1796616.A4V09_08470"/>
<dbReference type="AlphaFoldDB" id="A0A1C7I856"/>
<evidence type="ECO:0008006" key="4">
    <source>
        <dbReference type="Google" id="ProtNLM"/>
    </source>
</evidence>
<name>A0A1C7I856_9FIRM</name>
<reference evidence="2" key="1">
    <citation type="submission" date="2017-04" db="EMBL/GenBank/DDBJ databases">
        <title>Complete Genome Sequences of Twelve Strains of a Stable Defined Moderately Diverse Mouse Microbiota 2 (sDMDMm2).</title>
        <authorList>
            <person name="Uchimura Y."/>
            <person name="Wyss M."/>
            <person name="Brugiroux S."/>
            <person name="Limenitakis J.P."/>
            <person name="Stecher B."/>
            <person name="McCoy K.D."/>
            <person name="Macpherson A.J."/>
        </authorList>
    </citation>
    <scope>NUCLEOTIDE SEQUENCE</scope>
    <source>
        <strain evidence="2">YL58</strain>
    </source>
</reference>
<accession>A0A1C7I856</accession>
<evidence type="ECO:0000313" key="3">
    <source>
        <dbReference type="Proteomes" id="UP000092574"/>
    </source>
</evidence>
<dbReference type="KEGG" id="byl:A4V09_08470"/>
<organism evidence="2 3">
    <name type="scientific">Blautia pseudococcoides</name>
    <dbReference type="NCBI Taxonomy" id="1796616"/>
    <lineage>
        <taxon>Bacteria</taxon>
        <taxon>Bacillati</taxon>
        <taxon>Bacillota</taxon>
        <taxon>Clostridia</taxon>
        <taxon>Lachnospirales</taxon>
        <taxon>Lachnospiraceae</taxon>
        <taxon>Blautia</taxon>
    </lineage>
</organism>
<feature type="signal peptide" evidence="1">
    <location>
        <begin position="1"/>
        <end position="26"/>
    </location>
</feature>
<dbReference type="OrthoDB" id="1976543at2"/>
<dbReference type="RefSeq" id="WP_065541978.1">
    <property type="nucleotide sequence ID" value="NZ_CP015405.2"/>
</dbReference>
<sequence>MSKIKKVLGIMLGVMLLCSQALLVSAAPVDTVNVERQYLENGDYIETVISESPIASYASNSKSGSKTSTYYNSDDVALWYVKVTGSFTYTGSSVRCTGASVSADSYSSYWGISNRSSSYSGNIATAKATGTHYFGNAVVERVNETVNLSCSVNGSLY</sequence>
<dbReference type="EMBL" id="CP015405">
    <property type="protein sequence ID" value="ANU75795.1"/>
    <property type="molecule type" value="Genomic_DNA"/>
</dbReference>